<comment type="caution">
    <text evidence="1">The sequence shown here is derived from an EMBL/GenBank/DDBJ whole genome shotgun (WGS) entry which is preliminary data.</text>
</comment>
<dbReference type="Proteomes" id="UP001500575">
    <property type="component" value="Unassembled WGS sequence"/>
</dbReference>
<accession>A0ABP5K8S8</accession>
<name>A0ABP5K8S8_9ACTN</name>
<organism evidence="1 2">
    <name type="scientific">Nocardioides bigeumensis</name>
    <dbReference type="NCBI Taxonomy" id="433657"/>
    <lineage>
        <taxon>Bacteria</taxon>
        <taxon>Bacillati</taxon>
        <taxon>Actinomycetota</taxon>
        <taxon>Actinomycetes</taxon>
        <taxon>Propionibacteriales</taxon>
        <taxon>Nocardioidaceae</taxon>
        <taxon>Nocardioides</taxon>
    </lineage>
</organism>
<dbReference type="RefSeq" id="WP_344304301.1">
    <property type="nucleotide sequence ID" value="NZ_BAAAQQ010000012.1"/>
</dbReference>
<dbReference type="EMBL" id="BAAAQQ010000012">
    <property type="protein sequence ID" value="GAA2127549.1"/>
    <property type="molecule type" value="Genomic_DNA"/>
</dbReference>
<proteinExistence type="predicted"/>
<protein>
    <submittedName>
        <fullName evidence="1">Uncharacterized protein</fullName>
    </submittedName>
</protein>
<keyword evidence="2" id="KW-1185">Reference proteome</keyword>
<reference evidence="2" key="1">
    <citation type="journal article" date="2019" name="Int. J. Syst. Evol. Microbiol.">
        <title>The Global Catalogue of Microorganisms (GCM) 10K type strain sequencing project: providing services to taxonomists for standard genome sequencing and annotation.</title>
        <authorList>
            <consortium name="The Broad Institute Genomics Platform"/>
            <consortium name="The Broad Institute Genome Sequencing Center for Infectious Disease"/>
            <person name="Wu L."/>
            <person name="Ma J."/>
        </authorList>
    </citation>
    <scope>NUCLEOTIDE SEQUENCE [LARGE SCALE GENOMIC DNA]</scope>
    <source>
        <strain evidence="2">JCM 16021</strain>
    </source>
</reference>
<evidence type="ECO:0000313" key="1">
    <source>
        <dbReference type="EMBL" id="GAA2127549.1"/>
    </source>
</evidence>
<gene>
    <name evidence="1" type="ORF">GCM10009843_27130</name>
</gene>
<sequence length="84" mass="9498">MPLLRPVARPRVDWLTGEIRTWQSEGWLEAQHAEELLRPRRRARRQHLDVLVDDLVDAVASGARVVGDLVARCAGALSRPRPRG</sequence>
<evidence type="ECO:0000313" key="2">
    <source>
        <dbReference type="Proteomes" id="UP001500575"/>
    </source>
</evidence>